<reference evidence="2" key="1">
    <citation type="submission" date="2021-11" db="EMBL/GenBank/DDBJ databases">
        <title>Development of a sustainable strategy for remediation of hydrocarbon-contaminated territories based on the waste exchange concept.</title>
        <authorList>
            <person name="Elkin A."/>
        </authorList>
    </citation>
    <scope>NUCLEOTIDE SEQUENCE</scope>
    <source>
        <strain evidence="2">IEGM 757</strain>
    </source>
</reference>
<feature type="transmembrane region" description="Helical" evidence="1">
    <location>
        <begin position="62"/>
        <end position="85"/>
    </location>
</feature>
<keyword evidence="1" id="KW-0472">Membrane</keyword>
<dbReference type="AlphaFoldDB" id="A0AAW4XQD5"/>
<dbReference type="Proteomes" id="UP001198630">
    <property type="component" value="Unassembled WGS sequence"/>
</dbReference>
<feature type="transmembrane region" description="Helical" evidence="1">
    <location>
        <begin position="129"/>
        <end position="147"/>
    </location>
</feature>
<sequence length="207" mass="21190">MRGDRRTVWASLLTAGLLSSGVAGVLGSIAAVAVVEVLKTRRVGCTLTRTDGQDSWICPGGIAHLVPALLTVSVIWVLAMIFFVYRNLREADRETRARAAAISGTAAAVPLILQVAATVPAGVVGGVDPGPVSVGIAMCMAGIAVLICRRRSRAGFGTSCAVAAALVLATAPTAFLLAPILVLLAGALVAAIVLTVTRPRPGRRLPH</sequence>
<keyword evidence="1" id="KW-0812">Transmembrane</keyword>
<feature type="transmembrane region" description="Helical" evidence="1">
    <location>
        <begin position="154"/>
        <end position="171"/>
    </location>
</feature>
<name>A0AAW4XQD5_RHORH</name>
<evidence type="ECO:0000256" key="1">
    <source>
        <dbReference type="SAM" id="Phobius"/>
    </source>
</evidence>
<evidence type="ECO:0000313" key="2">
    <source>
        <dbReference type="EMBL" id="MCD2115094.1"/>
    </source>
</evidence>
<proteinExistence type="predicted"/>
<feature type="transmembrane region" description="Helical" evidence="1">
    <location>
        <begin position="177"/>
        <end position="197"/>
    </location>
</feature>
<organism evidence="2 3">
    <name type="scientific">Rhodococcus rhodochrous</name>
    <dbReference type="NCBI Taxonomy" id="1829"/>
    <lineage>
        <taxon>Bacteria</taxon>
        <taxon>Bacillati</taxon>
        <taxon>Actinomycetota</taxon>
        <taxon>Actinomycetes</taxon>
        <taxon>Mycobacteriales</taxon>
        <taxon>Nocardiaceae</taxon>
        <taxon>Rhodococcus</taxon>
    </lineage>
</organism>
<accession>A0AAW4XQD5</accession>
<dbReference type="EMBL" id="JAJNCO010000050">
    <property type="protein sequence ID" value="MCD2115094.1"/>
    <property type="molecule type" value="Genomic_DNA"/>
</dbReference>
<evidence type="ECO:0000313" key="3">
    <source>
        <dbReference type="Proteomes" id="UP001198630"/>
    </source>
</evidence>
<keyword evidence="1" id="KW-1133">Transmembrane helix</keyword>
<gene>
    <name evidence="2" type="ORF">LQ384_28910</name>
</gene>
<dbReference type="RefSeq" id="WP_230792985.1">
    <property type="nucleotide sequence ID" value="NZ_JAJNCO010000050.1"/>
</dbReference>
<feature type="transmembrane region" description="Helical" evidence="1">
    <location>
        <begin position="97"/>
        <end position="117"/>
    </location>
</feature>
<comment type="caution">
    <text evidence="2">The sequence shown here is derived from an EMBL/GenBank/DDBJ whole genome shotgun (WGS) entry which is preliminary data.</text>
</comment>
<protein>
    <submittedName>
        <fullName evidence="2">Uncharacterized protein</fullName>
    </submittedName>
</protein>